<evidence type="ECO:0000313" key="2">
    <source>
        <dbReference type="Proteomes" id="UP000004277"/>
    </source>
</evidence>
<name>A0ACD3SNI3_9BURK</name>
<accession>A0ACD3SNI3</accession>
<gene>
    <name evidence="1" type="ORF">MW7_009930</name>
</gene>
<sequence>MPLSLFSARMPRLVSLLLFLAICALLAYWITTWMSLRTLPLPAQGQVVQPQALETGAVRTLFGGTRGSANRDIRLLGVVADGPRGAAILAMDGGEPKVVRTGGSLAPEVMLVEVQPRRVVLERNGVRQELPLPAVGAR</sequence>
<proteinExistence type="predicted"/>
<keyword evidence="2" id="KW-1185">Reference proteome</keyword>
<protein>
    <submittedName>
        <fullName evidence="1">Uncharacterized protein</fullName>
    </submittedName>
</protein>
<evidence type="ECO:0000313" key="1">
    <source>
        <dbReference type="EMBL" id="TMS57791.1"/>
    </source>
</evidence>
<reference evidence="1" key="1">
    <citation type="submission" date="2019-05" db="EMBL/GenBank/DDBJ databases">
        <title>Revised genome assembly of Burkholderiaceae (previously Ralstonia) sp. PBA.</title>
        <authorList>
            <person name="Gan H.M."/>
        </authorList>
    </citation>
    <scope>NUCLEOTIDE SEQUENCE</scope>
    <source>
        <strain evidence="1">PBA</strain>
    </source>
</reference>
<dbReference type="EMBL" id="AKCV02000017">
    <property type="protein sequence ID" value="TMS57791.1"/>
    <property type="molecule type" value="Genomic_DNA"/>
</dbReference>
<dbReference type="Proteomes" id="UP000004277">
    <property type="component" value="Unassembled WGS sequence"/>
</dbReference>
<organism evidence="1 2">
    <name type="scientific">Imbroritus primus</name>
    <dbReference type="NCBI Taxonomy" id="3058603"/>
    <lineage>
        <taxon>Bacteria</taxon>
        <taxon>Pseudomonadati</taxon>
        <taxon>Pseudomonadota</taxon>
        <taxon>Betaproteobacteria</taxon>
        <taxon>Burkholderiales</taxon>
        <taxon>Burkholderiaceae</taxon>
        <taxon>Imbroritus</taxon>
    </lineage>
</organism>
<comment type="caution">
    <text evidence="1">The sequence shown here is derived from an EMBL/GenBank/DDBJ whole genome shotgun (WGS) entry which is preliminary data.</text>
</comment>